<dbReference type="Proteomes" id="UP000290365">
    <property type="component" value="Chromosome"/>
</dbReference>
<evidence type="ECO:0000256" key="1">
    <source>
        <dbReference type="SAM" id="Phobius"/>
    </source>
</evidence>
<proteinExistence type="predicted"/>
<keyword evidence="1" id="KW-0472">Membrane</keyword>
<dbReference type="Pfam" id="PF02325">
    <property type="entry name" value="CCB3_YggT"/>
    <property type="match status" value="1"/>
</dbReference>
<organism evidence="2 3">
    <name type="scientific">Ktedonosporobacter rubrisoli</name>
    <dbReference type="NCBI Taxonomy" id="2509675"/>
    <lineage>
        <taxon>Bacteria</taxon>
        <taxon>Bacillati</taxon>
        <taxon>Chloroflexota</taxon>
        <taxon>Ktedonobacteria</taxon>
        <taxon>Ktedonobacterales</taxon>
        <taxon>Ktedonosporobacteraceae</taxon>
        <taxon>Ktedonosporobacter</taxon>
    </lineage>
</organism>
<dbReference type="EMBL" id="CP035758">
    <property type="protein sequence ID" value="QBD81331.1"/>
    <property type="molecule type" value="Genomic_DNA"/>
</dbReference>
<dbReference type="KEGG" id="kbs:EPA93_37295"/>
<dbReference type="OrthoDB" id="283553at2"/>
<name>A0A4V0YZY4_KTERU</name>
<reference evidence="2 3" key="1">
    <citation type="submission" date="2019-01" db="EMBL/GenBank/DDBJ databases">
        <title>Ktedonosporobacter rubrisoli SCAWS-G2.</title>
        <authorList>
            <person name="Huang Y."/>
            <person name="Yan B."/>
        </authorList>
    </citation>
    <scope>NUCLEOTIDE SEQUENCE [LARGE SCALE GENOMIC DNA]</scope>
    <source>
        <strain evidence="2 3">SCAWS-G2</strain>
    </source>
</reference>
<accession>A0A4V0YZY4</accession>
<keyword evidence="1" id="KW-0812">Transmembrane</keyword>
<feature type="transmembrane region" description="Helical" evidence="1">
    <location>
        <begin position="71"/>
        <end position="91"/>
    </location>
</feature>
<keyword evidence="3" id="KW-1185">Reference proteome</keyword>
<dbReference type="RefSeq" id="WP_129892392.1">
    <property type="nucleotide sequence ID" value="NZ_CP035758.1"/>
</dbReference>
<protein>
    <submittedName>
        <fullName evidence="2">YggT family protein</fullName>
    </submittedName>
</protein>
<dbReference type="AlphaFoldDB" id="A0A4V0YZY4"/>
<evidence type="ECO:0000313" key="3">
    <source>
        <dbReference type="Proteomes" id="UP000290365"/>
    </source>
</evidence>
<feature type="transmembrane region" description="Helical" evidence="1">
    <location>
        <begin position="6"/>
        <end position="29"/>
    </location>
</feature>
<evidence type="ECO:0000313" key="2">
    <source>
        <dbReference type="EMBL" id="QBD81331.1"/>
    </source>
</evidence>
<sequence>MSDAIYIAFTVLRVLVTYGIPLIILAMLVRAIASWFRIDERYAIIRFLARITDPFIDPIRRFVPPMGMFDMSFLIAWFMLTTLQILLLQALP</sequence>
<dbReference type="InterPro" id="IPR003425">
    <property type="entry name" value="CCB3/YggT"/>
</dbReference>
<keyword evidence="1" id="KW-1133">Transmembrane helix</keyword>
<gene>
    <name evidence="2" type="ORF">EPA93_37295</name>
</gene>
<dbReference type="GO" id="GO:0016020">
    <property type="term" value="C:membrane"/>
    <property type="evidence" value="ECO:0007669"/>
    <property type="project" value="InterPro"/>
</dbReference>